<organism evidence="2 3">
    <name type="scientific">Synaphobranchus kaupii</name>
    <name type="common">Kaup's arrowtooth eel</name>
    <dbReference type="NCBI Taxonomy" id="118154"/>
    <lineage>
        <taxon>Eukaryota</taxon>
        <taxon>Metazoa</taxon>
        <taxon>Chordata</taxon>
        <taxon>Craniata</taxon>
        <taxon>Vertebrata</taxon>
        <taxon>Euteleostomi</taxon>
        <taxon>Actinopterygii</taxon>
        <taxon>Neopterygii</taxon>
        <taxon>Teleostei</taxon>
        <taxon>Anguilliformes</taxon>
        <taxon>Synaphobranchidae</taxon>
        <taxon>Synaphobranchus</taxon>
    </lineage>
</organism>
<feature type="region of interest" description="Disordered" evidence="1">
    <location>
        <begin position="106"/>
        <end position="134"/>
    </location>
</feature>
<dbReference type="EMBL" id="JAINUF010000002">
    <property type="protein sequence ID" value="KAJ8373990.1"/>
    <property type="molecule type" value="Genomic_DNA"/>
</dbReference>
<evidence type="ECO:0000313" key="3">
    <source>
        <dbReference type="Proteomes" id="UP001152622"/>
    </source>
</evidence>
<sequence>MVKKDQDSGWPQPAPGPETNGCPFLRKGGGGAVPLSSAQLEKGNYEISLSEREHEDHSALSFERQRGEREGHVWGFYERVSFVFGALGPRRTTCARFLKVINAGTAGMRSAKPGPRNFKRPPSARPDPAGGDPA</sequence>
<gene>
    <name evidence="2" type="ORF">SKAU_G00045700</name>
</gene>
<comment type="caution">
    <text evidence="2">The sequence shown here is derived from an EMBL/GenBank/DDBJ whole genome shotgun (WGS) entry which is preliminary data.</text>
</comment>
<dbReference type="Proteomes" id="UP001152622">
    <property type="component" value="Chromosome 2"/>
</dbReference>
<name>A0A9Q1G254_SYNKA</name>
<protein>
    <submittedName>
        <fullName evidence="2">Uncharacterized protein</fullName>
    </submittedName>
</protein>
<keyword evidence="3" id="KW-1185">Reference proteome</keyword>
<feature type="region of interest" description="Disordered" evidence="1">
    <location>
        <begin position="1"/>
        <end position="65"/>
    </location>
</feature>
<feature type="compositionally biased region" description="Basic and acidic residues" evidence="1">
    <location>
        <begin position="49"/>
        <end position="65"/>
    </location>
</feature>
<accession>A0A9Q1G254</accession>
<proteinExistence type="predicted"/>
<dbReference type="AlphaFoldDB" id="A0A9Q1G254"/>
<evidence type="ECO:0000313" key="2">
    <source>
        <dbReference type="EMBL" id="KAJ8373990.1"/>
    </source>
</evidence>
<reference evidence="2" key="1">
    <citation type="journal article" date="2023" name="Science">
        <title>Genome structures resolve the early diversification of teleost fishes.</title>
        <authorList>
            <person name="Parey E."/>
            <person name="Louis A."/>
            <person name="Montfort J."/>
            <person name="Bouchez O."/>
            <person name="Roques C."/>
            <person name="Iampietro C."/>
            <person name="Lluch J."/>
            <person name="Castinel A."/>
            <person name="Donnadieu C."/>
            <person name="Desvignes T."/>
            <person name="Floi Bucao C."/>
            <person name="Jouanno E."/>
            <person name="Wen M."/>
            <person name="Mejri S."/>
            <person name="Dirks R."/>
            <person name="Jansen H."/>
            <person name="Henkel C."/>
            <person name="Chen W.J."/>
            <person name="Zahm M."/>
            <person name="Cabau C."/>
            <person name="Klopp C."/>
            <person name="Thompson A.W."/>
            <person name="Robinson-Rechavi M."/>
            <person name="Braasch I."/>
            <person name="Lecointre G."/>
            <person name="Bobe J."/>
            <person name="Postlethwait J.H."/>
            <person name="Berthelot C."/>
            <person name="Roest Crollius H."/>
            <person name="Guiguen Y."/>
        </authorList>
    </citation>
    <scope>NUCLEOTIDE SEQUENCE</scope>
    <source>
        <strain evidence="2">WJC10195</strain>
    </source>
</reference>
<evidence type="ECO:0000256" key="1">
    <source>
        <dbReference type="SAM" id="MobiDB-lite"/>
    </source>
</evidence>